<feature type="domain" description="Peptidase S24/S26A/S26B/S26C" evidence="1">
    <location>
        <begin position="118"/>
        <end position="196"/>
    </location>
</feature>
<evidence type="ECO:0000313" key="2">
    <source>
        <dbReference type="EMBL" id="NVD38975.1"/>
    </source>
</evidence>
<keyword evidence="3" id="KW-1185">Reference proteome</keyword>
<gene>
    <name evidence="2" type="ORF">HT585_08920</name>
</gene>
<dbReference type="AlphaFoldDB" id="A0A7Y6Q4N8"/>
<name>A0A7Y6Q4N8_9HYPH</name>
<dbReference type="CDD" id="cd06529">
    <property type="entry name" value="S24_LexA-like"/>
    <property type="match status" value="1"/>
</dbReference>
<dbReference type="Gene3D" id="2.10.109.10">
    <property type="entry name" value="Umud Fragment, subunit A"/>
    <property type="match status" value="1"/>
</dbReference>
<dbReference type="InterPro" id="IPR039418">
    <property type="entry name" value="LexA-like"/>
</dbReference>
<protein>
    <submittedName>
        <fullName evidence="2">S24 family peptidase</fullName>
    </submittedName>
</protein>
<evidence type="ECO:0000313" key="3">
    <source>
        <dbReference type="Proteomes" id="UP000520198"/>
    </source>
</evidence>
<dbReference type="InterPro" id="IPR036286">
    <property type="entry name" value="LexA/Signal_pep-like_sf"/>
</dbReference>
<evidence type="ECO:0000259" key="1">
    <source>
        <dbReference type="Pfam" id="PF00717"/>
    </source>
</evidence>
<proteinExistence type="predicted"/>
<dbReference type="Pfam" id="PF00717">
    <property type="entry name" value="Peptidase_S24"/>
    <property type="match status" value="1"/>
</dbReference>
<dbReference type="SUPFAM" id="SSF51306">
    <property type="entry name" value="LexA/Signal peptidase"/>
    <property type="match status" value="1"/>
</dbReference>
<comment type="caution">
    <text evidence="2">The sequence shown here is derived from an EMBL/GenBank/DDBJ whole genome shotgun (WGS) entry which is preliminary data.</text>
</comment>
<reference evidence="2 3" key="1">
    <citation type="submission" date="2020-06" db="EMBL/GenBank/DDBJ databases">
        <authorList>
            <person name="Grouzdev D.S."/>
        </authorList>
    </citation>
    <scope>NUCLEOTIDE SEQUENCE [LARGE SCALE GENOMIC DNA]</scope>
    <source>
        <strain evidence="2 3">HO-A22</strain>
    </source>
</reference>
<dbReference type="EMBL" id="JABWDU010000002">
    <property type="protein sequence ID" value="NVD38975.1"/>
    <property type="molecule type" value="Genomic_DNA"/>
</dbReference>
<sequence length="217" mass="24415">MDQLRRLIREAVDAKRTTYKDLSIAIGKNHAYIQQFVERESPRELRERDVRAITDLIGTTPNAGEAGQPRNTTGFNPQIVPGEQLVGHRDLPIFVAAQGGDGHVIVTFDAVEYVKRPSVLEGVKGAYGIYLTGTSMIPAYEPGDMALVHPHLPPARDKDVVLYHVPPANDAEAIIKRLVSFNDREWTLKQYNPHLEFTESRVEWSFCHRVVGKYSAR</sequence>
<dbReference type="RefSeq" id="WP_176352575.1">
    <property type="nucleotide sequence ID" value="NZ_JABWDU010000002.1"/>
</dbReference>
<dbReference type="Proteomes" id="UP000520198">
    <property type="component" value="Unassembled WGS sequence"/>
</dbReference>
<accession>A0A7Y6Q4N8</accession>
<organism evidence="2 3">
    <name type="scientific">Ensifer oleiphilus</name>
    <dbReference type="NCBI Taxonomy" id="2742698"/>
    <lineage>
        <taxon>Bacteria</taxon>
        <taxon>Pseudomonadati</taxon>
        <taxon>Pseudomonadota</taxon>
        <taxon>Alphaproteobacteria</taxon>
        <taxon>Hyphomicrobiales</taxon>
        <taxon>Rhizobiaceae</taxon>
        <taxon>Sinorhizobium/Ensifer group</taxon>
        <taxon>Ensifer</taxon>
    </lineage>
</organism>
<dbReference type="InterPro" id="IPR015927">
    <property type="entry name" value="Peptidase_S24_S26A/B/C"/>
</dbReference>